<proteinExistence type="predicted"/>
<evidence type="ECO:0000256" key="1">
    <source>
        <dbReference type="SAM" id="Coils"/>
    </source>
</evidence>
<accession>A0ABR0DRS8</accession>
<feature type="domain" description="DOG1" evidence="2">
    <location>
        <begin position="6"/>
        <end position="243"/>
    </location>
</feature>
<feature type="coiled-coil region" evidence="1">
    <location>
        <begin position="116"/>
        <end position="147"/>
    </location>
</feature>
<dbReference type="InterPro" id="IPR051886">
    <property type="entry name" value="Seed_Dev/Stress_Resp_Reg"/>
</dbReference>
<dbReference type="PANTHER" id="PTHR46354:SF2">
    <property type="entry name" value="PROTEIN DOG1-LIKE 4"/>
    <property type="match status" value="1"/>
</dbReference>
<keyword evidence="1" id="KW-0175">Coiled coil</keyword>
<dbReference type="PANTHER" id="PTHR46354">
    <property type="entry name" value="DOG1 DOMAIN-CONTAINING PROTEIN"/>
    <property type="match status" value="1"/>
</dbReference>
<keyword evidence="4" id="KW-1185">Reference proteome</keyword>
<protein>
    <recommendedName>
        <fullName evidence="2">DOG1 domain-containing protein</fullName>
    </recommendedName>
</protein>
<dbReference type="EMBL" id="JAYDYQ010001087">
    <property type="protein sequence ID" value="KAK4491635.1"/>
    <property type="molecule type" value="Genomic_DNA"/>
</dbReference>
<dbReference type="PROSITE" id="PS51806">
    <property type="entry name" value="DOG1"/>
    <property type="match status" value="1"/>
</dbReference>
<sequence length="256" mass="29269">MRTKVEQNFSNFYDKWMRQLEDLLQLLLVVSKEHTDQEAGYEAVVDRLTAHHKEFYRFKWAAAHEDVLSVFTPVWLSPLENAYLWVTGWKPSMAFRLVESLRGAQTPATGSLAGMTEEQVKKMEALRAKMKVEEERVEREMERQQVAMADRKLVELARLERRAKTSEGGSAAAVAQVDGLVEVALKGLLVGLERVMKMADCARLKTLKGVLDVLTPMQSVDFLAAKSMLQIQMRKWGKMRDKCHFVNDIKPTLDLI</sequence>
<evidence type="ECO:0000313" key="3">
    <source>
        <dbReference type="EMBL" id="KAK4491635.1"/>
    </source>
</evidence>
<dbReference type="InterPro" id="IPR025422">
    <property type="entry name" value="TGA_domain"/>
</dbReference>
<gene>
    <name evidence="3" type="ORF">RD792_002394</name>
</gene>
<dbReference type="Proteomes" id="UP001291926">
    <property type="component" value="Unassembled WGS sequence"/>
</dbReference>
<organism evidence="3 4">
    <name type="scientific">Penstemon davidsonii</name>
    <dbReference type="NCBI Taxonomy" id="160366"/>
    <lineage>
        <taxon>Eukaryota</taxon>
        <taxon>Viridiplantae</taxon>
        <taxon>Streptophyta</taxon>
        <taxon>Embryophyta</taxon>
        <taxon>Tracheophyta</taxon>
        <taxon>Spermatophyta</taxon>
        <taxon>Magnoliopsida</taxon>
        <taxon>eudicotyledons</taxon>
        <taxon>Gunneridae</taxon>
        <taxon>Pentapetalae</taxon>
        <taxon>asterids</taxon>
        <taxon>lamiids</taxon>
        <taxon>Lamiales</taxon>
        <taxon>Plantaginaceae</taxon>
        <taxon>Cheloneae</taxon>
        <taxon>Penstemon</taxon>
    </lineage>
</organism>
<name>A0ABR0DRS8_9LAMI</name>
<evidence type="ECO:0000259" key="2">
    <source>
        <dbReference type="PROSITE" id="PS51806"/>
    </source>
</evidence>
<dbReference type="Pfam" id="PF14144">
    <property type="entry name" value="DOG1"/>
    <property type="match status" value="1"/>
</dbReference>
<reference evidence="3 4" key="1">
    <citation type="journal article" date="2023" name="bioRxiv">
        <title>Genome report: Whole genome sequence and annotation of Penstemon davidsonii.</title>
        <authorList>
            <person name="Ostevik K.L."/>
            <person name="Alabady M."/>
            <person name="Zhang M."/>
            <person name="Rausher M.D."/>
        </authorList>
    </citation>
    <scope>NUCLEOTIDE SEQUENCE [LARGE SCALE GENOMIC DNA]</scope>
    <source>
        <strain evidence="3">DNT005</strain>
        <tissue evidence="3">Whole leaf</tissue>
    </source>
</reference>
<comment type="caution">
    <text evidence="3">The sequence shown here is derived from an EMBL/GenBank/DDBJ whole genome shotgun (WGS) entry which is preliminary data.</text>
</comment>
<evidence type="ECO:0000313" key="4">
    <source>
        <dbReference type="Proteomes" id="UP001291926"/>
    </source>
</evidence>